<reference evidence="1" key="1">
    <citation type="submission" date="2020-10" db="EMBL/GenBank/DDBJ databases">
        <authorList>
            <person name="Kikuchi T."/>
        </authorList>
    </citation>
    <scope>NUCLEOTIDE SEQUENCE</scope>
    <source>
        <strain evidence="1">NKZ352</strain>
    </source>
</reference>
<sequence length="86" mass="9637">MRPWNGTSYELFEAADQRPANKYYPLRLNIIASFVSKSMTTPMETSLPLHAVYSLVLPTGPYHFPTLADTPGLIGQLLWTVTHADD</sequence>
<comment type="caution">
    <text evidence="1">The sequence shown here is derived from an EMBL/GenBank/DDBJ whole genome shotgun (WGS) entry which is preliminary data.</text>
</comment>
<name>A0A8S1HPY0_9PELO</name>
<evidence type="ECO:0000313" key="1">
    <source>
        <dbReference type="EMBL" id="CAD6197285.1"/>
    </source>
</evidence>
<protein>
    <submittedName>
        <fullName evidence="1">Uncharacterized protein</fullName>
    </submittedName>
</protein>
<keyword evidence="2" id="KW-1185">Reference proteome</keyword>
<proteinExistence type="predicted"/>
<organism evidence="1 2">
    <name type="scientific">Caenorhabditis auriculariae</name>
    <dbReference type="NCBI Taxonomy" id="2777116"/>
    <lineage>
        <taxon>Eukaryota</taxon>
        <taxon>Metazoa</taxon>
        <taxon>Ecdysozoa</taxon>
        <taxon>Nematoda</taxon>
        <taxon>Chromadorea</taxon>
        <taxon>Rhabditida</taxon>
        <taxon>Rhabditina</taxon>
        <taxon>Rhabditomorpha</taxon>
        <taxon>Rhabditoidea</taxon>
        <taxon>Rhabditidae</taxon>
        <taxon>Peloderinae</taxon>
        <taxon>Caenorhabditis</taxon>
    </lineage>
</organism>
<accession>A0A8S1HPY0</accession>
<dbReference type="EMBL" id="CAJGYM010000090">
    <property type="protein sequence ID" value="CAD6197285.1"/>
    <property type="molecule type" value="Genomic_DNA"/>
</dbReference>
<dbReference type="Proteomes" id="UP000835052">
    <property type="component" value="Unassembled WGS sequence"/>
</dbReference>
<evidence type="ECO:0000313" key="2">
    <source>
        <dbReference type="Proteomes" id="UP000835052"/>
    </source>
</evidence>
<dbReference type="AlphaFoldDB" id="A0A8S1HPY0"/>
<gene>
    <name evidence="1" type="ORF">CAUJ_LOCUS13194</name>
</gene>